<evidence type="ECO:0000256" key="1">
    <source>
        <dbReference type="SAM" id="MobiDB-lite"/>
    </source>
</evidence>
<organism evidence="2 3">
    <name type="scientific">Macrostomum lignano</name>
    <dbReference type="NCBI Taxonomy" id="282301"/>
    <lineage>
        <taxon>Eukaryota</taxon>
        <taxon>Metazoa</taxon>
        <taxon>Spiralia</taxon>
        <taxon>Lophotrochozoa</taxon>
        <taxon>Platyhelminthes</taxon>
        <taxon>Rhabditophora</taxon>
        <taxon>Macrostomorpha</taxon>
        <taxon>Macrostomida</taxon>
        <taxon>Macrostomidae</taxon>
        <taxon>Macrostomum</taxon>
    </lineage>
</organism>
<reference evidence="3" key="1">
    <citation type="submission" date="2016-11" db="UniProtKB">
        <authorList>
            <consortium name="WormBaseParasite"/>
        </authorList>
    </citation>
    <scope>IDENTIFICATION</scope>
</reference>
<name>A0A1I8FPN7_9PLAT</name>
<proteinExistence type="predicted"/>
<feature type="compositionally biased region" description="Low complexity" evidence="1">
    <location>
        <begin position="212"/>
        <end position="248"/>
    </location>
</feature>
<evidence type="ECO:0000313" key="3">
    <source>
        <dbReference type="WBParaSite" id="maker-unitig_42680-snap-gene-0.2-mRNA-1"/>
    </source>
</evidence>
<protein>
    <submittedName>
        <fullName evidence="3">Uncharacterized protein</fullName>
    </submittedName>
</protein>
<sequence>LSKGTTKLRTLRGHATPQPPRQLLTAPPFRTRIDKLLCRRIALKDWPVGRPSNLSCDSTIYEAIRKQQEDCKTAQAVRSDDWEQSRSAENISAAEAAMRRPSASRLKTPATFASDRRGTRSRSAQPFMPAAGNPWQLTLPTAAASACGRNPHPRPPQRRLRRRPHAACLAVEAMEENEPLDLAGLMCGRPRRLQRRSERDQRTSANIADSGPAATQAAAPQQLQSPPPAQTQAAPPSLSHAAPAAFHSRFSLPARRPARPSSLL</sequence>
<accession>A0A1I8FPN7</accession>
<feature type="region of interest" description="Disordered" evidence="1">
    <location>
        <begin position="1"/>
        <end position="20"/>
    </location>
</feature>
<dbReference type="WBParaSite" id="maker-unitig_42680-snap-gene-0.2-mRNA-1">
    <property type="protein sequence ID" value="maker-unitig_42680-snap-gene-0.2-mRNA-1"/>
    <property type="gene ID" value="maker-unitig_42680-snap-gene-0.2"/>
</dbReference>
<feature type="region of interest" description="Disordered" evidence="1">
    <location>
        <begin position="191"/>
        <end position="264"/>
    </location>
</feature>
<dbReference type="AlphaFoldDB" id="A0A1I8FPN7"/>
<feature type="region of interest" description="Disordered" evidence="1">
    <location>
        <begin position="93"/>
        <end position="135"/>
    </location>
</feature>
<keyword evidence="2" id="KW-1185">Reference proteome</keyword>
<dbReference type="Proteomes" id="UP000095280">
    <property type="component" value="Unplaced"/>
</dbReference>
<evidence type="ECO:0000313" key="2">
    <source>
        <dbReference type="Proteomes" id="UP000095280"/>
    </source>
</evidence>